<keyword evidence="2" id="KW-1185">Reference proteome</keyword>
<protein>
    <submittedName>
        <fullName evidence="1">Uncharacterized protein</fullName>
    </submittedName>
</protein>
<name>A0ACC0LBP5_RHOML</name>
<sequence length="383" mass="42832">MSSSHKHWLHLLHFQCFSLVLFPCVLFVVSKAQAQAEAQVQELARLKALNNSVQAIFVFGDSTADPGNNNYVTTIFKGNFPPYGRDFPNQVPTGRFSNGRLANDFIASYVGIKENVPPYLDPTLSIEELMTGVSFASAASGFDPLTPQLSNVISMPKQLEYFKEYQKRVELVIGRKLTKNLVKNALYIVSAGTNDFVVNYFTVPIRRKRYSLPDYMEFLLQQVQQFIQDLLEQGARRIGVVGLPPMGCLPIVITVNSDNAILNRGCVEFFSLVAGQYNLMLKTKLNTMQYSVSPDSGVKIVYTDVYEALSDVVIQSLKYDFDVVSSGCCGTGLLETSFLCNPDSYVCSDASKYMFWDSIHPSEKTYKLLFEAAKSDIDFLITD</sequence>
<organism evidence="1 2">
    <name type="scientific">Rhododendron molle</name>
    <name type="common">Chinese azalea</name>
    <name type="synonym">Azalea mollis</name>
    <dbReference type="NCBI Taxonomy" id="49168"/>
    <lineage>
        <taxon>Eukaryota</taxon>
        <taxon>Viridiplantae</taxon>
        <taxon>Streptophyta</taxon>
        <taxon>Embryophyta</taxon>
        <taxon>Tracheophyta</taxon>
        <taxon>Spermatophyta</taxon>
        <taxon>Magnoliopsida</taxon>
        <taxon>eudicotyledons</taxon>
        <taxon>Gunneridae</taxon>
        <taxon>Pentapetalae</taxon>
        <taxon>asterids</taxon>
        <taxon>Ericales</taxon>
        <taxon>Ericaceae</taxon>
        <taxon>Ericoideae</taxon>
        <taxon>Rhodoreae</taxon>
        <taxon>Rhododendron</taxon>
    </lineage>
</organism>
<evidence type="ECO:0000313" key="1">
    <source>
        <dbReference type="EMBL" id="KAI8525598.1"/>
    </source>
</evidence>
<gene>
    <name evidence="1" type="ORF">RHMOL_Rhmol13G0243000</name>
</gene>
<evidence type="ECO:0000313" key="2">
    <source>
        <dbReference type="Proteomes" id="UP001062846"/>
    </source>
</evidence>
<dbReference type="Proteomes" id="UP001062846">
    <property type="component" value="Chromosome 13"/>
</dbReference>
<accession>A0ACC0LBP5</accession>
<proteinExistence type="predicted"/>
<comment type="caution">
    <text evidence="1">The sequence shown here is derived from an EMBL/GenBank/DDBJ whole genome shotgun (WGS) entry which is preliminary data.</text>
</comment>
<reference evidence="1" key="1">
    <citation type="submission" date="2022-02" db="EMBL/GenBank/DDBJ databases">
        <title>Plant Genome Project.</title>
        <authorList>
            <person name="Zhang R.-G."/>
        </authorList>
    </citation>
    <scope>NUCLEOTIDE SEQUENCE</scope>
    <source>
        <strain evidence="1">AT1</strain>
    </source>
</reference>
<dbReference type="EMBL" id="CM046400">
    <property type="protein sequence ID" value="KAI8525598.1"/>
    <property type="molecule type" value="Genomic_DNA"/>
</dbReference>